<keyword evidence="2" id="KW-1185">Reference proteome</keyword>
<dbReference type="SUPFAM" id="SSF48452">
    <property type="entry name" value="TPR-like"/>
    <property type="match status" value="1"/>
</dbReference>
<proteinExistence type="predicted"/>
<name>A0A2G5B2L1_COERN</name>
<dbReference type="Proteomes" id="UP000242474">
    <property type="component" value="Unassembled WGS sequence"/>
</dbReference>
<accession>A0A2G5B2L1</accession>
<evidence type="ECO:0008006" key="3">
    <source>
        <dbReference type="Google" id="ProtNLM"/>
    </source>
</evidence>
<dbReference type="InterPro" id="IPR011990">
    <property type="entry name" value="TPR-like_helical_dom_sf"/>
</dbReference>
<gene>
    <name evidence="1" type="ORF">COEREDRAFT_83605</name>
</gene>
<sequence length="220" mass="24871">MASVREIIEIGARAAMQIDDIDSTSVFYEWYLKCGGTYPGYNKFLAEVLTKLGRQEQALEQYIEYLKQRRQDAVIWESIGTTLVEISQSPLDGANTHEALQRLALASFCRSHLIIEGCKNWKDVDFALRRKQIQSDRLLQSALNAADLLGVCVNMDNTVWQQIQSSSSTNQLSLPKIYCHLPDMLCSSVKWIVSQLLHTPYDDDTFNGTNGNDEKSVSEL</sequence>
<evidence type="ECO:0000313" key="2">
    <source>
        <dbReference type="Proteomes" id="UP000242474"/>
    </source>
</evidence>
<reference evidence="1 2" key="1">
    <citation type="journal article" date="2015" name="Genome Biol. Evol.">
        <title>Phylogenomic analyses indicate that early fungi evolved digesting cell walls of algal ancestors of land plants.</title>
        <authorList>
            <person name="Chang Y."/>
            <person name="Wang S."/>
            <person name="Sekimoto S."/>
            <person name="Aerts A.L."/>
            <person name="Choi C."/>
            <person name="Clum A."/>
            <person name="LaButti K.M."/>
            <person name="Lindquist E.A."/>
            <person name="Yee Ngan C."/>
            <person name="Ohm R.A."/>
            <person name="Salamov A.A."/>
            <person name="Grigoriev I.V."/>
            <person name="Spatafora J.W."/>
            <person name="Berbee M.L."/>
        </authorList>
    </citation>
    <scope>NUCLEOTIDE SEQUENCE [LARGE SCALE GENOMIC DNA]</scope>
    <source>
        <strain evidence="1 2">NRRL 1564</strain>
    </source>
</reference>
<protein>
    <recommendedName>
        <fullName evidence="3">ER membrane protein complex subunit 2</fullName>
    </recommendedName>
</protein>
<dbReference type="OrthoDB" id="2124108at2759"/>
<dbReference type="AlphaFoldDB" id="A0A2G5B2L1"/>
<organism evidence="1 2">
    <name type="scientific">Coemansia reversa (strain ATCC 12441 / NRRL 1564)</name>
    <dbReference type="NCBI Taxonomy" id="763665"/>
    <lineage>
        <taxon>Eukaryota</taxon>
        <taxon>Fungi</taxon>
        <taxon>Fungi incertae sedis</taxon>
        <taxon>Zoopagomycota</taxon>
        <taxon>Kickxellomycotina</taxon>
        <taxon>Kickxellomycetes</taxon>
        <taxon>Kickxellales</taxon>
        <taxon>Kickxellaceae</taxon>
        <taxon>Coemansia</taxon>
    </lineage>
</organism>
<dbReference type="EMBL" id="KZ303542">
    <property type="protein sequence ID" value="PIA13259.1"/>
    <property type="molecule type" value="Genomic_DNA"/>
</dbReference>
<evidence type="ECO:0000313" key="1">
    <source>
        <dbReference type="EMBL" id="PIA13259.1"/>
    </source>
</evidence>